<protein>
    <recommendedName>
        <fullName evidence="4">HTH araC/xylS-type domain-containing protein</fullName>
    </recommendedName>
</protein>
<evidence type="ECO:0000259" key="4">
    <source>
        <dbReference type="PROSITE" id="PS01124"/>
    </source>
</evidence>
<dbReference type="AlphaFoldDB" id="A0A9W5W6Q6"/>
<name>A0A9W5W6Q6_9BACL</name>
<keyword evidence="2" id="KW-0238">DNA-binding</keyword>
<keyword evidence="6" id="KW-1185">Reference proteome</keyword>
<dbReference type="Gene3D" id="1.10.10.60">
    <property type="entry name" value="Homeodomain-like"/>
    <property type="match status" value="2"/>
</dbReference>
<accession>A0A9W5W6Q6</accession>
<sequence>MYLEFDKNALLLWRQIVAMSGPVLSIPDDSAVYPIMCDLFRKAVKDDIHHVYEDDKLAYAFIMELICLAHRHQANQHMTCKIDLCKRYIDNHFAEPIGLNEMASAVQLSKYHLSREFEKKVCASPIRYLTEVRLEAATKQLLSSSENLETIAKCVGFSSSNYFLKVFTKYKGLSPTQFRKKGNAYEVTRVLRT</sequence>
<gene>
    <name evidence="5" type="ORF">BG53_06400</name>
</gene>
<keyword evidence="1" id="KW-0805">Transcription regulation</keyword>
<dbReference type="EMBL" id="JFHU01000193">
    <property type="protein sequence ID" value="EXX86395.1"/>
    <property type="molecule type" value="Genomic_DNA"/>
</dbReference>
<evidence type="ECO:0000313" key="6">
    <source>
        <dbReference type="Proteomes" id="UP000053750"/>
    </source>
</evidence>
<dbReference type="PANTHER" id="PTHR43280">
    <property type="entry name" value="ARAC-FAMILY TRANSCRIPTIONAL REGULATOR"/>
    <property type="match status" value="1"/>
</dbReference>
<keyword evidence="3" id="KW-0804">Transcription</keyword>
<evidence type="ECO:0000313" key="5">
    <source>
        <dbReference type="EMBL" id="EXX86395.1"/>
    </source>
</evidence>
<dbReference type="InterPro" id="IPR018060">
    <property type="entry name" value="HTH_AraC"/>
</dbReference>
<dbReference type="SUPFAM" id="SSF46689">
    <property type="entry name" value="Homeodomain-like"/>
    <property type="match status" value="2"/>
</dbReference>
<evidence type="ECO:0000256" key="2">
    <source>
        <dbReference type="ARBA" id="ARBA00023125"/>
    </source>
</evidence>
<organism evidence="5 6">
    <name type="scientific">Paenibacillus darwinianus</name>
    <dbReference type="NCBI Taxonomy" id="1380763"/>
    <lineage>
        <taxon>Bacteria</taxon>
        <taxon>Bacillati</taxon>
        <taxon>Bacillota</taxon>
        <taxon>Bacilli</taxon>
        <taxon>Bacillales</taxon>
        <taxon>Paenibacillaceae</taxon>
        <taxon>Paenibacillus</taxon>
    </lineage>
</organism>
<dbReference type="InterPro" id="IPR020449">
    <property type="entry name" value="Tscrpt_reg_AraC-type_HTH"/>
</dbReference>
<dbReference type="SMART" id="SM00342">
    <property type="entry name" value="HTH_ARAC"/>
    <property type="match status" value="1"/>
</dbReference>
<reference evidence="5 6" key="1">
    <citation type="submission" date="2014-02" db="EMBL/GenBank/DDBJ databases">
        <title>Genome sequence of Paenibacillus darwinianus reveals adaptive mechanisms for survival in Antarctic soils.</title>
        <authorList>
            <person name="Dsouza M."/>
            <person name="Taylor M.W."/>
            <person name="Turner S.J."/>
            <person name="Aislabie J."/>
        </authorList>
    </citation>
    <scope>NUCLEOTIDE SEQUENCE [LARGE SCALE GENOMIC DNA]</scope>
    <source>
        <strain evidence="5 6">CE1</strain>
    </source>
</reference>
<comment type="caution">
    <text evidence="5">The sequence shown here is derived from an EMBL/GenBank/DDBJ whole genome shotgun (WGS) entry which is preliminary data.</text>
</comment>
<feature type="domain" description="HTH araC/xylS-type" evidence="4">
    <location>
        <begin position="83"/>
        <end position="181"/>
    </location>
</feature>
<dbReference type="Pfam" id="PF12833">
    <property type="entry name" value="HTH_18"/>
    <property type="match status" value="1"/>
</dbReference>
<proteinExistence type="predicted"/>
<dbReference type="PROSITE" id="PS01124">
    <property type="entry name" value="HTH_ARAC_FAMILY_2"/>
    <property type="match status" value="1"/>
</dbReference>
<evidence type="ECO:0000256" key="1">
    <source>
        <dbReference type="ARBA" id="ARBA00023015"/>
    </source>
</evidence>
<dbReference type="GO" id="GO:0043565">
    <property type="term" value="F:sequence-specific DNA binding"/>
    <property type="evidence" value="ECO:0007669"/>
    <property type="project" value="InterPro"/>
</dbReference>
<dbReference type="Proteomes" id="UP000053750">
    <property type="component" value="Unassembled WGS sequence"/>
</dbReference>
<dbReference type="GO" id="GO:0003700">
    <property type="term" value="F:DNA-binding transcription factor activity"/>
    <property type="evidence" value="ECO:0007669"/>
    <property type="project" value="InterPro"/>
</dbReference>
<dbReference type="InterPro" id="IPR009057">
    <property type="entry name" value="Homeodomain-like_sf"/>
</dbReference>
<dbReference type="PRINTS" id="PR00032">
    <property type="entry name" value="HTHARAC"/>
</dbReference>
<evidence type="ECO:0000256" key="3">
    <source>
        <dbReference type="ARBA" id="ARBA00023163"/>
    </source>
</evidence>
<dbReference type="PANTHER" id="PTHR43280:SF28">
    <property type="entry name" value="HTH-TYPE TRANSCRIPTIONAL ACTIVATOR RHAS"/>
    <property type="match status" value="1"/>
</dbReference>